<organism evidence="1 2">
    <name type="scientific">[Candida] jaroonii</name>
    <dbReference type="NCBI Taxonomy" id="467808"/>
    <lineage>
        <taxon>Eukaryota</taxon>
        <taxon>Fungi</taxon>
        <taxon>Dikarya</taxon>
        <taxon>Ascomycota</taxon>
        <taxon>Saccharomycotina</taxon>
        <taxon>Pichiomycetes</taxon>
        <taxon>Debaryomycetaceae</taxon>
        <taxon>Yamadazyma</taxon>
    </lineage>
</organism>
<protein>
    <submittedName>
        <fullName evidence="1">mRNA-capping enzyme subunit alpha</fullName>
    </submittedName>
</protein>
<dbReference type="Proteomes" id="UP001152531">
    <property type="component" value="Unassembled WGS sequence"/>
</dbReference>
<evidence type="ECO:0000313" key="2">
    <source>
        <dbReference type="Proteomes" id="UP001152531"/>
    </source>
</evidence>
<accession>A0ACA9Y5M7</accession>
<dbReference type="EMBL" id="CALSDN010000003">
    <property type="protein sequence ID" value="CAH6720326.1"/>
    <property type="molecule type" value="Genomic_DNA"/>
</dbReference>
<name>A0ACA9Y5M7_9ASCO</name>
<reference evidence="1" key="1">
    <citation type="submission" date="2022-06" db="EMBL/GenBank/DDBJ databases">
        <authorList>
            <person name="Legras J.-L."/>
            <person name="Devillers H."/>
            <person name="Grondin C."/>
        </authorList>
    </citation>
    <scope>NUCLEOTIDE SEQUENCE</scope>
    <source>
        <strain evidence="1">CLIB 1444</strain>
    </source>
</reference>
<gene>
    <name evidence="1" type="primary">CEG1</name>
    <name evidence="1" type="ORF">CLIB1444_03S09428</name>
</gene>
<proteinExistence type="predicted"/>
<sequence length="440" mass="51484">MILDERNMPVIPGTQLPEEEAQELRMIVADLLNRRNVNFPGSQPVSFERFHLRENLMKKDYFVCEKSDGLRCLLFIIDHPEKGEGVFLITRENDYHHIPNIHFPLTKNEDKGRTYHHGTLLDGELVLETKNVSEPYLRYCIFDALAIHGKDITKRHLSTRLGYITENVMKPFDNFKIKNPEIVNSPNFPFKVSFKIMTSSYHADDVLSKKDQLFHESDGLIYTCAETPYVFGTDATLLKWKPAHENTIDYKLEIEFNKYQDPDMDPRDPDSTYIDYDSKPDVLNLKVWKGGKEYEHFTRLDLENTDWEQLKALNEPLQGRIIECRKKLDKPGFWEMLRFRNDKSNANHFTTVEKVLMSIQDGVTEEEIVNSCGEISKAWKSRHLKREQQNGQPPSHHPPQHNQEHANGHAHPEREDSDAKRRKVEETFDEIPTYEDSDDE</sequence>
<keyword evidence="2" id="KW-1185">Reference proteome</keyword>
<evidence type="ECO:0000313" key="1">
    <source>
        <dbReference type="EMBL" id="CAH6720326.1"/>
    </source>
</evidence>
<comment type="caution">
    <text evidence="1">The sequence shown here is derived from an EMBL/GenBank/DDBJ whole genome shotgun (WGS) entry which is preliminary data.</text>
</comment>